<dbReference type="EMBL" id="JAZHBO010000001">
    <property type="protein sequence ID" value="MEF2155292.1"/>
    <property type="molecule type" value="Genomic_DNA"/>
</dbReference>
<evidence type="ECO:0000313" key="2">
    <source>
        <dbReference type="EMBL" id="MEF2155292.1"/>
    </source>
</evidence>
<organism evidence="2 3">
    <name type="scientific">Aquilutibacter rugosus</name>
    <dbReference type="NCBI Taxonomy" id="3115820"/>
    <lineage>
        <taxon>Bacteria</taxon>
        <taxon>Pseudomonadati</taxon>
        <taxon>Pseudomonadota</taxon>
        <taxon>Gammaproteobacteria</taxon>
        <taxon>Lysobacterales</taxon>
        <taxon>Lysobacteraceae</taxon>
        <taxon>Aquilutibacter</taxon>
    </lineage>
</organism>
<reference evidence="2 3" key="1">
    <citation type="submission" date="2024-01" db="EMBL/GenBank/DDBJ databases">
        <title>Novel species of the genus Luteimonas isolated from rivers.</title>
        <authorList>
            <person name="Lu H."/>
        </authorList>
    </citation>
    <scope>NUCLEOTIDE SEQUENCE [LARGE SCALE GENOMIC DNA]</scope>
    <source>
        <strain evidence="2 3">FXH3W</strain>
    </source>
</reference>
<name>A0ABU7UXI6_9GAMM</name>
<accession>A0ABU7UXI6</accession>
<feature type="compositionally biased region" description="Low complexity" evidence="1">
    <location>
        <begin position="48"/>
        <end position="65"/>
    </location>
</feature>
<dbReference type="Proteomes" id="UP001356170">
    <property type="component" value="Unassembled WGS sequence"/>
</dbReference>
<sequence length="141" mass="14916">MTESLFSPEQVQYLHAMGLPVYMLQADESAVAAAPPVPSKKPAPVPVEAPNVTAPKPQAPKPTAATVRETVAAPARPSTRHALPPGSPLERDLLAATGRTRRSEARAVLDTLGIHAATLRGDAAAKRAAWIALRAVRPKRR</sequence>
<evidence type="ECO:0000313" key="3">
    <source>
        <dbReference type="Proteomes" id="UP001356170"/>
    </source>
</evidence>
<protein>
    <submittedName>
        <fullName evidence="2">Uncharacterized protein</fullName>
    </submittedName>
</protein>
<feature type="compositionally biased region" description="Pro residues" evidence="1">
    <location>
        <begin position="35"/>
        <end position="47"/>
    </location>
</feature>
<comment type="caution">
    <text evidence="2">The sequence shown here is derived from an EMBL/GenBank/DDBJ whole genome shotgun (WGS) entry which is preliminary data.</text>
</comment>
<feature type="region of interest" description="Disordered" evidence="1">
    <location>
        <begin position="30"/>
        <end position="65"/>
    </location>
</feature>
<proteinExistence type="predicted"/>
<evidence type="ECO:0000256" key="1">
    <source>
        <dbReference type="SAM" id="MobiDB-lite"/>
    </source>
</evidence>
<dbReference type="RefSeq" id="WP_331703364.1">
    <property type="nucleotide sequence ID" value="NZ_JAZHBO010000001.1"/>
</dbReference>
<gene>
    <name evidence="2" type="ORF">V3390_03470</name>
</gene>
<keyword evidence="3" id="KW-1185">Reference proteome</keyword>